<feature type="transmembrane region" description="Helical" evidence="8">
    <location>
        <begin position="176"/>
        <end position="196"/>
    </location>
</feature>
<dbReference type="GO" id="GO:0005886">
    <property type="term" value="C:plasma membrane"/>
    <property type="evidence" value="ECO:0007669"/>
    <property type="project" value="UniProtKB-SubCell"/>
</dbReference>
<dbReference type="InterPro" id="IPR020846">
    <property type="entry name" value="MFS_dom"/>
</dbReference>
<feature type="transmembrane region" description="Helical" evidence="8">
    <location>
        <begin position="292"/>
        <end position="312"/>
    </location>
</feature>
<protein>
    <recommendedName>
        <fullName evidence="8">Bcr/CflA family efflux transporter</fullName>
    </recommendedName>
</protein>
<sequence length="402" mass="42317">MKGSVLHNYSLASQPKMNRIWAAVILGSLTAFGPLSVDMYLPGLPDLAAGFNTQASSAQLTLTSFLIGMAVGQLVVGPMSDARGRKGPLVVGLVIFAISSLLCMAMPSIWGLVAMRFIQGASAAAGIVIARAVARDLYSGVELTKFFALLMLVNGAAPIAAPVAGGQLLSIMPWQGIFGVLTFIGAIMVVSVLWGLPETLPATKRSEGGIGNMLKTFSFLLKDKVFMGYCLAQGFVMAAMFVYIAGSPFLLQEHFNLSPQAFSLFFAMNGAGIIAAAQITGRLAGRVDEKKLLAGGLYLAFLSSVILFLMLWLNVGLIFVMIPLFFSVSTVGIVGTTSFSLAMNDKEKTAGSAAALHGLMPHVFGAAAAPLAGLGNVVPMGIIMAACHAFALFFYYFLCRNK</sequence>
<keyword evidence="4 8" id="KW-1003">Cell membrane</keyword>
<evidence type="ECO:0000256" key="3">
    <source>
        <dbReference type="ARBA" id="ARBA00022448"/>
    </source>
</evidence>
<dbReference type="CDD" id="cd17320">
    <property type="entry name" value="MFS_MdfA_MDR_like"/>
    <property type="match status" value="1"/>
</dbReference>
<feature type="transmembrane region" description="Helical" evidence="8">
    <location>
        <begin position="116"/>
        <end position="134"/>
    </location>
</feature>
<dbReference type="EMBL" id="QYTW02000017">
    <property type="protein sequence ID" value="RST58756.1"/>
    <property type="molecule type" value="Genomic_DNA"/>
</dbReference>
<keyword evidence="5 8" id="KW-0812">Transmembrane</keyword>
<organism evidence="10 11">
    <name type="scientific">Siminovitchia terrae</name>
    <name type="common">Bacillus terrae</name>
    <dbReference type="NCBI Taxonomy" id="1914933"/>
    <lineage>
        <taxon>Bacteria</taxon>
        <taxon>Bacillati</taxon>
        <taxon>Bacillota</taxon>
        <taxon>Bacilli</taxon>
        <taxon>Bacillales</taxon>
        <taxon>Bacillaceae</taxon>
        <taxon>Siminovitchia</taxon>
    </lineage>
</organism>
<accession>A0A429X5Q0</accession>
<dbReference type="GO" id="GO:0042910">
    <property type="term" value="F:xenobiotic transmembrane transporter activity"/>
    <property type="evidence" value="ECO:0007669"/>
    <property type="project" value="InterPro"/>
</dbReference>
<feature type="transmembrane region" description="Helical" evidence="8">
    <location>
        <begin position="354"/>
        <end position="372"/>
    </location>
</feature>
<feature type="transmembrane region" description="Helical" evidence="8">
    <location>
        <begin position="89"/>
        <end position="110"/>
    </location>
</feature>
<dbReference type="Proteomes" id="UP000287296">
    <property type="component" value="Unassembled WGS sequence"/>
</dbReference>
<dbReference type="GO" id="GO:1990961">
    <property type="term" value="P:xenobiotic detoxification by transmembrane export across the plasma membrane"/>
    <property type="evidence" value="ECO:0007669"/>
    <property type="project" value="InterPro"/>
</dbReference>
<gene>
    <name evidence="10" type="ORF">D5F11_016080</name>
</gene>
<dbReference type="FunFam" id="1.20.1720.10:FF:000005">
    <property type="entry name" value="Bcr/CflA family efflux transporter"/>
    <property type="match status" value="1"/>
</dbReference>
<reference evidence="10 11" key="1">
    <citation type="submission" date="2018-12" db="EMBL/GenBank/DDBJ databases">
        <authorList>
            <person name="Sun L."/>
            <person name="Chen Z."/>
        </authorList>
    </citation>
    <scope>NUCLEOTIDE SEQUENCE [LARGE SCALE GENOMIC DNA]</scope>
    <source>
        <strain evidence="10 11">LMG 29736</strain>
    </source>
</reference>
<evidence type="ECO:0000313" key="11">
    <source>
        <dbReference type="Proteomes" id="UP000287296"/>
    </source>
</evidence>
<dbReference type="RefSeq" id="WP_120117153.1">
    <property type="nucleotide sequence ID" value="NZ_DAMDJW010000056.1"/>
</dbReference>
<name>A0A429X5Q0_SIMTE</name>
<comment type="similarity">
    <text evidence="2 8">Belongs to the major facilitator superfamily. Bcr/CmlA family.</text>
</comment>
<feature type="domain" description="Major facilitator superfamily (MFS) profile" evidence="9">
    <location>
        <begin position="19"/>
        <end position="402"/>
    </location>
</feature>
<feature type="transmembrane region" description="Helical" evidence="8">
    <location>
        <begin position="225"/>
        <end position="246"/>
    </location>
</feature>
<feature type="transmembrane region" description="Helical" evidence="8">
    <location>
        <begin position="378"/>
        <end position="398"/>
    </location>
</feature>
<feature type="transmembrane region" description="Helical" evidence="8">
    <location>
        <begin position="146"/>
        <end position="164"/>
    </location>
</feature>
<proteinExistence type="inferred from homology"/>
<feature type="transmembrane region" description="Helical" evidence="8">
    <location>
        <begin position="57"/>
        <end position="77"/>
    </location>
</feature>
<evidence type="ECO:0000256" key="8">
    <source>
        <dbReference type="RuleBase" id="RU365088"/>
    </source>
</evidence>
<feature type="transmembrane region" description="Helical" evidence="8">
    <location>
        <begin position="318"/>
        <end position="342"/>
    </location>
</feature>
<dbReference type="InterPro" id="IPR004812">
    <property type="entry name" value="Efflux_drug-R_Bcr/CmlA"/>
</dbReference>
<dbReference type="Gene3D" id="1.20.1720.10">
    <property type="entry name" value="Multidrug resistance protein D"/>
    <property type="match status" value="1"/>
</dbReference>
<dbReference type="InterPro" id="IPR011701">
    <property type="entry name" value="MFS"/>
</dbReference>
<evidence type="ECO:0000256" key="7">
    <source>
        <dbReference type="ARBA" id="ARBA00023136"/>
    </source>
</evidence>
<keyword evidence="7 8" id="KW-0472">Membrane</keyword>
<dbReference type="SUPFAM" id="SSF103473">
    <property type="entry name" value="MFS general substrate transporter"/>
    <property type="match status" value="1"/>
</dbReference>
<dbReference type="Pfam" id="PF07690">
    <property type="entry name" value="MFS_1"/>
    <property type="match status" value="1"/>
</dbReference>
<evidence type="ECO:0000256" key="4">
    <source>
        <dbReference type="ARBA" id="ARBA00022475"/>
    </source>
</evidence>
<keyword evidence="6 8" id="KW-1133">Transmembrane helix</keyword>
<evidence type="ECO:0000256" key="6">
    <source>
        <dbReference type="ARBA" id="ARBA00022989"/>
    </source>
</evidence>
<comment type="caution">
    <text evidence="10">The sequence shown here is derived from an EMBL/GenBank/DDBJ whole genome shotgun (WGS) entry which is preliminary data.</text>
</comment>
<dbReference type="PANTHER" id="PTHR23502">
    <property type="entry name" value="MAJOR FACILITATOR SUPERFAMILY"/>
    <property type="match status" value="1"/>
</dbReference>
<keyword evidence="3 8" id="KW-0813">Transport</keyword>
<evidence type="ECO:0000313" key="10">
    <source>
        <dbReference type="EMBL" id="RST58756.1"/>
    </source>
</evidence>
<dbReference type="AlphaFoldDB" id="A0A429X5Q0"/>
<evidence type="ECO:0000256" key="5">
    <source>
        <dbReference type="ARBA" id="ARBA00022692"/>
    </source>
</evidence>
<comment type="subcellular location">
    <subcellularLocation>
        <location evidence="1 8">Cell membrane</location>
        <topology evidence="1 8">Multi-pass membrane protein</topology>
    </subcellularLocation>
</comment>
<feature type="transmembrane region" description="Helical" evidence="8">
    <location>
        <begin position="20"/>
        <end position="37"/>
    </location>
</feature>
<evidence type="ECO:0000256" key="1">
    <source>
        <dbReference type="ARBA" id="ARBA00004651"/>
    </source>
</evidence>
<dbReference type="PANTHER" id="PTHR23502:SF132">
    <property type="entry name" value="POLYAMINE TRANSPORTER 2-RELATED"/>
    <property type="match status" value="1"/>
</dbReference>
<dbReference type="PROSITE" id="PS50850">
    <property type="entry name" value="MFS"/>
    <property type="match status" value="1"/>
</dbReference>
<dbReference type="NCBIfam" id="TIGR00710">
    <property type="entry name" value="efflux_Bcr_CflA"/>
    <property type="match status" value="1"/>
</dbReference>
<feature type="transmembrane region" description="Helical" evidence="8">
    <location>
        <begin position="261"/>
        <end position="280"/>
    </location>
</feature>
<evidence type="ECO:0000256" key="2">
    <source>
        <dbReference type="ARBA" id="ARBA00006236"/>
    </source>
</evidence>
<dbReference type="InterPro" id="IPR036259">
    <property type="entry name" value="MFS_trans_sf"/>
</dbReference>
<dbReference type="OrthoDB" id="9800416at2"/>
<evidence type="ECO:0000259" key="9">
    <source>
        <dbReference type="PROSITE" id="PS50850"/>
    </source>
</evidence>